<keyword evidence="1" id="KW-0175">Coiled coil</keyword>
<evidence type="ECO:0000256" key="2">
    <source>
        <dbReference type="SAM" id="SignalP"/>
    </source>
</evidence>
<dbReference type="EMBL" id="ABEU02000011">
    <property type="status" value="NOT_ANNOTATED_CDS"/>
    <property type="molecule type" value="Genomic_DNA"/>
</dbReference>
<name>A0A7I4ABK3_PHYPA</name>
<evidence type="ECO:0000256" key="1">
    <source>
        <dbReference type="SAM" id="Coils"/>
    </source>
</evidence>
<feature type="signal peptide" evidence="2">
    <location>
        <begin position="1"/>
        <end position="32"/>
    </location>
</feature>
<dbReference type="PANTHER" id="PTHR10643">
    <property type="entry name" value="KINETOCHORE PROTEIN NDC80"/>
    <property type="match status" value="1"/>
</dbReference>
<protein>
    <submittedName>
        <fullName evidence="3">Uncharacterized protein</fullName>
    </submittedName>
</protein>
<organism evidence="3 4">
    <name type="scientific">Physcomitrium patens</name>
    <name type="common">Spreading-leaved earth moss</name>
    <name type="synonym">Physcomitrella patens</name>
    <dbReference type="NCBI Taxonomy" id="3218"/>
    <lineage>
        <taxon>Eukaryota</taxon>
        <taxon>Viridiplantae</taxon>
        <taxon>Streptophyta</taxon>
        <taxon>Embryophyta</taxon>
        <taxon>Bryophyta</taxon>
        <taxon>Bryophytina</taxon>
        <taxon>Bryopsida</taxon>
        <taxon>Funariidae</taxon>
        <taxon>Funariales</taxon>
        <taxon>Funariaceae</taxon>
        <taxon>Physcomitrium</taxon>
    </lineage>
</organism>
<proteinExistence type="predicted"/>
<sequence length="354" mass="39941">MSALYAAGSPYTWPGLLAALVWLIHLLLHQEATESVVTFETQWHKQAAEKKLEARKGDLVDKKAEKTVIQADIEELHNRIASQEINPADIDRMQKEKDFLDANTRPVVLKDQQLRKAAWDHELASTNKEKDLEILCGEYNERCLRFKPILADGQPLTGSELQITLQIESTVPKEILGTSVANGLKQEVYAYKAARQEKLDLLSRLVATIKKSEALHKASKEKWDLACAVVTNEREELEAKVVAKELAAKRTDKDAEKLTKQWEQRYKAEVESSSEQVATAKKQWIEVVDFILSAKEQITGLLQVLKSKTHVEAGRLKRDLPEFTAMIALQVCDAQATLSDQHTQTCYLKTSRGL</sequence>
<evidence type="ECO:0000313" key="3">
    <source>
        <dbReference type="EnsemblPlants" id="Pp3c11_11580V3.2"/>
    </source>
</evidence>
<reference evidence="3 4" key="2">
    <citation type="journal article" date="2018" name="Plant J.">
        <title>The Physcomitrella patens chromosome-scale assembly reveals moss genome structure and evolution.</title>
        <authorList>
            <person name="Lang D."/>
            <person name="Ullrich K.K."/>
            <person name="Murat F."/>
            <person name="Fuchs J."/>
            <person name="Jenkins J."/>
            <person name="Haas F.B."/>
            <person name="Piednoel M."/>
            <person name="Gundlach H."/>
            <person name="Van Bel M."/>
            <person name="Meyberg R."/>
            <person name="Vives C."/>
            <person name="Morata J."/>
            <person name="Symeonidi A."/>
            <person name="Hiss M."/>
            <person name="Muchero W."/>
            <person name="Kamisugi Y."/>
            <person name="Saleh O."/>
            <person name="Blanc G."/>
            <person name="Decker E.L."/>
            <person name="van Gessel N."/>
            <person name="Grimwood J."/>
            <person name="Hayes R.D."/>
            <person name="Graham S.W."/>
            <person name="Gunter L.E."/>
            <person name="McDaniel S.F."/>
            <person name="Hoernstein S.N.W."/>
            <person name="Larsson A."/>
            <person name="Li F.W."/>
            <person name="Perroud P.F."/>
            <person name="Phillips J."/>
            <person name="Ranjan P."/>
            <person name="Rokshar D.S."/>
            <person name="Rothfels C.J."/>
            <person name="Schneider L."/>
            <person name="Shu S."/>
            <person name="Stevenson D.W."/>
            <person name="Thummler F."/>
            <person name="Tillich M."/>
            <person name="Villarreal Aguilar J.C."/>
            <person name="Widiez T."/>
            <person name="Wong G.K."/>
            <person name="Wymore A."/>
            <person name="Zhang Y."/>
            <person name="Zimmer A.D."/>
            <person name="Quatrano R.S."/>
            <person name="Mayer K.F.X."/>
            <person name="Goodstein D."/>
            <person name="Casacuberta J.M."/>
            <person name="Vandepoele K."/>
            <person name="Reski R."/>
            <person name="Cuming A.C."/>
            <person name="Tuskan G.A."/>
            <person name="Maumus F."/>
            <person name="Salse J."/>
            <person name="Schmutz J."/>
            <person name="Rensing S.A."/>
        </authorList>
    </citation>
    <scope>NUCLEOTIDE SEQUENCE [LARGE SCALE GENOMIC DNA]</scope>
    <source>
        <strain evidence="3 4">cv. Gransden 2004</strain>
    </source>
</reference>
<keyword evidence="2" id="KW-0732">Signal</keyword>
<dbReference type="PANTHER" id="PTHR10643:SF2">
    <property type="entry name" value="KINETOCHORE PROTEIN NDC80 HOMOLOG"/>
    <property type="match status" value="1"/>
</dbReference>
<feature type="chain" id="PRO_5029601007" evidence="2">
    <location>
        <begin position="33"/>
        <end position="354"/>
    </location>
</feature>
<dbReference type="InterPro" id="IPR005550">
    <property type="entry name" value="Kinetochore_Ndc80"/>
</dbReference>
<reference evidence="3 4" key="1">
    <citation type="journal article" date="2008" name="Science">
        <title>The Physcomitrella genome reveals evolutionary insights into the conquest of land by plants.</title>
        <authorList>
            <person name="Rensing S."/>
            <person name="Lang D."/>
            <person name="Zimmer A."/>
            <person name="Terry A."/>
            <person name="Salamov A."/>
            <person name="Shapiro H."/>
            <person name="Nishiyama T."/>
            <person name="Perroud P.-F."/>
            <person name="Lindquist E."/>
            <person name="Kamisugi Y."/>
            <person name="Tanahashi T."/>
            <person name="Sakakibara K."/>
            <person name="Fujita T."/>
            <person name="Oishi K."/>
            <person name="Shin-I T."/>
            <person name="Kuroki Y."/>
            <person name="Toyoda A."/>
            <person name="Suzuki Y."/>
            <person name="Hashimoto A."/>
            <person name="Yamaguchi K."/>
            <person name="Sugano A."/>
            <person name="Kohara Y."/>
            <person name="Fujiyama A."/>
            <person name="Anterola A."/>
            <person name="Aoki S."/>
            <person name="Ashton N."/>
            <person name="Barbazuk W.B."/>
            <person name="Barker E."/>
            <person name="Bennetzen J."/>
            <person name="Bezanilla M."/>
            <person name="Blankenship R."/>
            <person name="Cho S.H."/>
            <person name="Dutcher S."/>
            <person name="Estelle M."/>
            <person name="Fawcett J.A."/>
            <person name="Gundlach H."/>
            <person name="Hanada K."/>
            <person name="Heyl A."/>
            <person name="Hicks K.A."/>
            <person name="Hugh J."/>
            <person name="Lohr M."/>
            <person name="Mayer K."/>
            <person name="Melkozernov A."/>
            <person name="Murata T."/>
            <person name="Nelson D."/>
            <person name="Pils B."/>
            <person name="Prigge M."/>
            <person name="Reiss B."/>
            <person name="Renner T."/>
            <person name="Rombauts S."/>
            <person name="Rushton P."/>
            <person name="Sanderfoot A."/>
            <person name="Schween G."/>
            <person name="Shiu S.-H."/>
            <person name="Stueber K."/>
            <person name="Theodoulou F.L."/>
            <person name="Tu H."/>
            <person name="Van de Peer Y."/>
            <person name="Verrier P.J."/>
            <person name="Waters E."/>
            <person name="Wood A."/>
            <person name="Yang L."/>
            <person name="Cove D."/>
            <person name="Cuming A."/>
            <person name="Hasebe M."/>
            <person name="Lucas S."/>
            <person name="Mishler D.B."/>
            <person name="Reski R."/>
            <person name="Grigoriev I."/>
            <person name="Quatrano R.S."/>
            <person name="Boore J.L."/>
        </authorList>
    </citation>
    <scope>NUCLEOTIDE SEQUENCE [LARGE SCALE GENOMIC DNA]</scope>
    <source>
        <strain evidence="3 4">cv. Gransden 2004</strain>
    </source>
</reference>
<dbReference type="GO" id="GO:0031262">
    <property type="term" value="C:Ndc80 complex"/>
    <property type="evidence" value="ECO:0000318"/>
    <property type="project" value="GO_Central"/>
</dbReference>
<dbReference type="EnsemblPlants" id="Pp3c11_11580V3.2">
    <property type="protein sequence ID" value="Pp3c11_11580V3.2"/>
    <property type="gene ID" value="Pp3c11_11580"/>
</dbReference>
<dbReference type="GO" id="GO:0051315">
    <property type="term" value="P:attachment of mitotic spindle microtubules to kinetochore"/>
    <property type="evidence" value="ECO:0000318"/>
    <property type="project" value="GO_Central"/>
</dbReference>
<evidence type="ECO:0000313" key="4">
    <source>
        <dbReference type="Proteomes" id="UP000006727"/>
    </source>
</evidence>
<accession>A0A7I4ABK3</accession>
<keyword evidence="4" id="KW-1185">Reference proteome</keyword>
<feature type="coiled-coil region" evidence="1">
    <location>
        <begin position="234"/>
        <end position="283"/>
    </location>
</feature>
<reference evidence="3" key="3">
    <citation type="submission" date="2020-12" db="UniProtKB">
        <authorList>
            <consortium name="EnsemblPlants"/>
        </authorList>
    </citation>
    <scope>IDENTIFICATION</scope>
</reference>
<dbReference type="AlphaFoldDB" id="A0A7I4ABK3"/>
<dbReference type="Proteomes" id="UP000006727">
    <property type="component" value="Chromosome 11"/>
</dbReference>
<dbReference type="Gramene" id="Pp3c11_11580V3.2">
    <property type="protein sequence ID" value="Pp3c11_11580V3.2"/>
    <property type="gene ID" value="Pp3c11_11580"/>
</dbReference>